<evidence type="ECO:0000256" key="2">
    <source>
        <dbReference type="SAM" id="SignalP"/>
    </source>
</evidence>
<reference evidence="3 4" key="1">
    <citation type="submission" date="2018-08" db="EMBL/GenBank/DDBJ databases">
        <title>Genome sequence of strict halophilic Halobacillus trueperi SS1 isolated from Lunsu, a salty water body of North West Himalayas.</title>
        <authorList>
            <person name="Gupta S."/>
            <person name="Sharma P."/>
            <person name="Dev K."/>
            <person name="Baumler D."/>
            <person name="Sourirajan A."/>
        </authorList>
    </citation>
    <scope>NUCLEOTIDE SEQUENCE [LARGE SCALE GENOMIC DNA]</scope>
    <source>
        <strain evidence="3 4">SS1</strain>
    </source>
</reference>
<dbReference type="EMBL" id="QTLC01000034">
    <property type="protein sequence ID" value="RDY71117.1"/>
    <property type="molecule type" value="Genomic_DNA"/>
</dbReference>
<proteinExistence type="predicted"/>
<feature type="chain" id="PRO_5017564953" description="DUF4174 domain-containing protein" evidence="2">
    <location>
        <begin position="21"/>
        <end position="163"/>
    </location>
</feature>
<dbReference type="Proteomes" id="UP000257032">
    <property type="component" value="Unassembled WGS sequence"/>
</dbReference>
<name>A0A3D8VPD7_9BACI</name>
<gene>
    <name evidence="3" type="ORF">DXT76_09125</name>
</gene>
<sequence length="163" mass="18178">MKRLTLVMMLVLIGAMPVDAYVVKEDTIVVEKSNHLDATQLPSIVILYDSEMKRKIEVESIKEIMTITEGIKGASSVKGEWAKGEKLGTLDFGNEELIDVYYGKDRENVYLLGNAETMSMSRKDFFSLFYPSIHTRPLPPGEGGDVQPLPPGQTVQPDDFLPL</sequence>
<protein>
    <recommendedName>
        <fullName evidence="5">DUF4174 domain-containing protein</fullName>
    </recommendedName>
</protein>
<dbReference type="AlphaFoldDB" id="A0A3D8VPD7"/>
<evidence type="ECO:0000313" key="4">
    <source>
        <dbReference type="Proteomes" id="UP000257032"/>
    </source>
</evidence>
<accession>A0A3D8VPD7</accession>
<feature type="signal peptide" evidence="2">
    <location>
        <begin position="1"/>
        <end position="20"/>
    </location>
</feature>
<comment type="caution">
    <text evidence="3">The sequence shown here is derived from an EMBL/GenBank/DDBJ whole genome shotgun (WGS) entry which is preliminary data.</text>
</comment>
<organism evidence="3 4">
    <name type="scientific">Halobacillus trueperi</name>
    <dbReference type="NCBI Taxonomy" id="156205"/>
    <lineage>
        <taxon>Bacteria</taxon>
        <taxon>Bacillati</taxon>
        <taxon>Bacillota</taxon>
        <taxon>Bacilli</taxon>
        <taxon>Bacillales</taxon>
        <taxon>Bacillaceae</taxon>
        <taxon>Halobacillus</taxon>
    </lineage>
</organism>
<evidence type="ECO:0000256" key="1">
    <source>
        <dbReference type="SAM" id="MobiDB-lite"/>
    </source>
</evidence>
<evidence type="ECO:0008006" key="5">
    <source>
        <dbReference type="Google" id="ProtNLM"/>
    </source>
</evidence>
<keyword evidence="2" id="KW-0732">Signal</keyword>
<evidence type="ECO:0000313" key="3">
    <source>
        <dbReference type="EMBL" id="RDY71117.1"/>
    </source>
</evidence>
<feature type="region of interest" description="Disordered" evidence="1">
    <location>
        <begin position="137"/>
        <end position="163"/>
    </location>
</feature>
<dbReference type="RefSeq" id="WP_089650842.1">
    <property type="nucleotide sequence ID" value="NZ_QTLC01000034.1"/>
</dbReference>